<reference evidence="9" key="2">
    <citation type="journal article" date="2019" name="IMA Fungus">
        <title>Genome sequencing and comparison of five Tilletia species to identify candidate genes for the detection of regulated species infecting wheat.</title>
        <authorList>
            <person name="Nguyen H.D.T."/>
            <person name="Sultana T."/>
            <person name="Kesanakurti P."/>
            <person name="Hambleton S."/>
        </authorList>
    </citation>
    <scope>NUCLEOTIDE SEQUENCE</scope>
    <source>
        <strain evidence="9">DAOMC 238032</strain>
    </source>
</reference>
<feature type="compositionally biased region" description="Polar residues" evidence="6">
    <location>
        <begin position="276"/>
        <end position="287"/>
    </location>
</feature>
<accession>A0A177VBH8</accession>
<feature type="region of interest" description="Disordered" evidence="6">
    <location>
        <begin position="396"/>
        <end position="415"/>
    </location>
</feature>
<evidence type="ECO:0000259" key="7">
    <source>
        <dbReference type="PROSITE" id="PS51203"/>
    </source>
</evidence>
<dbReference type="InterPro" id="IPR007052">
    <property type="entry name" value="CS_dom"/>
</dbReference>
<name>A0A177VBH8_9BASI</name>
<dbReference type="EMBL" id="LWDD02000264">
    <property type="protein sequence ID" value="KAE8262220.1"/>
    <property type="molecule type" value="Genomic_DNA"/>
</dbReference>
<protein>
    <recommendedName>
        <fullName evidence="3">NudC domain-containing protein 1</fullName>
    </recommendedName>
</protein>
<dbReference type="AlphaFoldDB" id="A0A177VBH8"/>
<evidence type="ECO:0000256" key="2">
    <source>
        <dbReference type="ARBA" id="ARBA00004496"/>
    </source>
</evidence>
<keyword evidence="11" id="KW-1185">Reference proteome</keyword>
<dbReference type="Gene3D" id="2.60.40.790">
    <property type="match status" value="1"/>
</dbReference>
<feature type="region of interest" description="Disordered" evidence="6">
    <location>
        <begin position="264"/>
        <end position="293"/>
    </location>
</feature>
<evidence type="ECO:0000313" key="11">
    <source>
        <dbReference type="Proteomes" id="UP000836402"/>
    </source>
</evidence>
<proteinExistence type="predicted"/>
<sequence length="760" mass="79908">MTSSPVLLRKNRALSHPHFESYRLAPGVDAEEQVSIDIPAEHQPRSPFDGLPGLNAGRYHAHIFDRFLTNHLAPGFPLGTTGVAQAAYVDHQGNVVLLRIHCRRQHDVDVAFHPVFQLAQQEEQSDPSAAPQQCPSIVAIDPLTWLVADGAGQVSTLTISEDEQTGRPVATAHSALVNDAQAGPSGSELRPVKLVAARPGSFLAQTIAREEVNVGSYSFASPLVAGPQWSATSSEPLLFSSLEENASLLVGSAALSFTSTTAAQTAEEGVPASVPGPSTSRGTSRPSDGNHPFTWYQTTDALTVSFPLPATLSSSDFDINFKAHHISLSIDLPEQLRFTELGPSSSSSSDAPAHAQPRASAALALERISGGAFAPTDADAQGRKLWGDVDPSASFWTWERPRPSHTTSGAAAEGNEESTGYLTLHLEKRHYGTRWTHLFTPRRYESADDDDDDNLRDMVSISAEPEHKRARVEAEQDVDDVPETVDPSERIAMLEGLEKYTSPLGGDEGPQSGQGLGSGLGSSRSGAGGGVSSLLEDGFEEEDANVGRDAFLLHISNAPPSASTTSRTQILGLPLPSASTDDRMADSAKMLIVKDEIDGLAFSSSSASSHGAGGWKHVSTLPALAYVLASKQDASHRVYAHQQVHGDSERVQVLAFEGSPPTRLSGGRSGSARAGSGAGAGNLFVYYSPPASDASGGKGVRHAESRVIRLGAGGGVGGGTASGSLVAVAKVLQRGADGAEKTLLLVLCQNELLVLPELLL</sequence>
<evidence type="ECO:0000256" key="5">
    <source>
        <dbReference type="ARBA" id="ARBA00023242"/>
    </source>
</evidence>
<feature type="compositionally biased region" description="Gly residues" evidence="6">
    <location>
        <begin position="506"/>
        <end position="531"/>
    </location>
</feature>
<evidence type="ECO:0000256" key="6">
    <source>
        <dbReference type="SAM" id="MobiDB-lite"/>
    </source>
</evidence>
<reference evidence="8" key="3">
    <citation type="submission" date="2020-10" db="EMBL/GenBank/DDBJ databases">
        <authorList>
            <person name="Sedaghatjoo S."/>
        </authorList>
    </citation>
    <scope>NUCLEOTIDE SEQUENCE</scope>
    <source>
        <strain evidence="8">AZH3</strain>
    </source>
</reference>
<evidence type="ECO:0000313" key="8">
    <source>
        <dbReference type="EMBL" id="CAD6933268.1"/>
    </source>
</evidence>
<dbReference type="PROSITE" id="PS51203">
    <property type="entry name" value="CS"/>
    <property type="match status" value="1"/>
</dbReference>
<gene>
    <name evidence="9" type="ORF">A4X03_0g2628</name>
    <name evidence="8" type="ORF">JKIAZH3_G125</name>
</gene>
<evidence type="ECO:0000256" key="1">
    <source>
        <dbReference type="ARBA" id="ARBA00004123"/>
    </source>
</evidence>
<dbReference type="InterPro" id="IPR037895">
    <property type="entry name" value="NUDCD1"/>
</dbReference>
<comment type="subcellular location">
    <subcellularLocation>
        <location evidence="2">Cytoplasm</location>
    </subcellularLocation>
    <subcellularLocation>
        <location evidence="1">Nucleus</location>
    </subcellularLocation>
</comment>
<evidence type="ECO:0000313" key="9">
    <source>
        <dbReference type="EMBL" id="KAE8262220.1"/>
    </source>
</evidence>
<dbReference type="SUPFAM" id="SSF49764">
    <property type="entry name" value="HSP20-like chaperones"/>
    <property type="match status" value="1"/>
</dbReference>
<keyword evidence="4" id="KW-0963">Cytoplasm</keyword>
<organism evidence="9 10">
    <name type="scientific">Tilletia caries</name>
    <name type="common">wheat bunt fungus</name>
    <dbReference type="NCBI Taxonomy" id="13290"/>
    <lineage>
        <taxon>Eukaryota</taxon>
        <taxon>Fungi</taxon>
        <taxon>Dikarya</taxon>
        <taxon>Basidiomycota</taxon>
        <taxon>Ustilaginomycotina</taxon>
        <taxon>Exobasidiomycetes</taxon>
        <taxon>Tilletiales</taxon>
        <taxon>Tilletiaceae</taxon>
        <taxon>Tilletia</taxon>
    </lineage>
</organism>
<dbReference type="CDD" id="cd06467">
    <property type="entry name" value="p23_NUDC_like"/>
    <property type="match status" value="1"/>
</dbReference>
<dbReference type="GO" id="GO:0005737">
    <property type="term" value="C:cytoplasm"/>
    <property type="evidence" value="ECO:0007669"/>
    <property type="project" value="UniProtKB-SubCell"/>
</dbReference>
<dbReference type="GO" id="GO:0005634">
    <property type="term" value="C:nucleus"/>
    <property type="evidence" value="ECO:0007669"/>
    <property type="project" value="UniProtKB-SubCell"/>
</dbReference>
<dbReference type="Proteomes" id="UP000077671">
    <property type="component" value="Unassembled WGS sequence"/>
</dbReference>
<comment type="caution">
    <text evidence="9">The sequence shown here is derived from an EMBL/GenBank/DDBJ whole genome shotgun (WGS) entry which is preliminary data.</text>
</comment>
<evidence type="ECO:0000313" key="10">
    <source>
        <dbReference type="Proteomes" id="UP000077671"/>
    </source>
</evidence>
<dbReference type="Pfam" id="PF04969">
    <property type="entry name" value="CS"/>
    <property type="match status" value="1"/>
</dbReference>
<feature type="region of interest" description="Disordered" evidence="6">
    <location>
        <begin position="500"/>
        <end position="534"/>
    </location>
</feature>
<dbReference type="PANTHER" id="PTHR21664">
    <property type="entry name" value="CHRONIC MYELOGENOUS LEUKEMIA TUMOR ANTIGEN 66"/>
    <property type="match status" value="1"/>
</dbReference>
<reference evidence="9" key="1">
    <citation type="submission" date="2016-04" db="EMBL/GenBank/DDBJ databases">
        <authorList>
            <person name="Nguyen H.D."/>
            <person name="Kesanakurti P."/>
            <person name="Cullis J."/>
            <person name="Levesque C.A."/>
            <person name="Hambleton S."/>
        </authorList>
    </citation>
    <scope>NUCLEOTIDE SEQUENCE</scope>
    <source>
        <strain evidence="9">DAOMC 238032</strain>
    </source>
</reference>
<dbReference type="PANTHER" id="PTHR21664:SF1">
    <property type="entry name" value="NUDC DOMAIN-CONTAINING PROTEIN 1"/>
    <property type="match status" value="1"/>
</dbReference>
<evidence type="ECO:0000256" key="4">
    <source>
        <dbReference type="ARBA" id="ARBA00022490"/>
    </source>
</evidence>
<feature type="domain" description="CS" evidence="7">
    <location>
        <begin position="288"/>
        <end position="439"/>
    </location>
</feature>
<dbReference type="Proteomes" id="UP000836402">
    <property type="component" value="Unassembled WGS sequence"/>
</dbReference>
<feature type="compositionally biased region" description="Low complexity" evidence="6">
    <location>
        <begin position="344"/>
        <end position="360"/>
    </location>
</feature>
<dbReference type="InterPro" id="IPR008978">
    <property type="entry name" value="HSP20-like_chaperone"/>
</dbReference>
<feature type="region of interest" description="Disordered" evidence="6">
    <location>
        <begin position="340"/>
        <end position="360"/>
    </location>
</feature>
<keyword evidence="5" id="KW-0539">Nucleus</keyword>
<evidence type="ECO:0000256" key="3">
    <source>
        <dbReference type="ARBA" id="ARBA00018915"/>
    </source>
</evidence>
<dbReference type="EMBL" id="CAJHJG010003575">
    <property type="protein sequence ID" value="CAD6933268.1"/>
    <property type="molecule type" value="Genomic_DNA"/>
</dbReference>